<dbReference type="AlphaFoldDB" id="A0A7D5W0M2"/>
<dbReference type="PIRSF" id="PIRSF010372">
    <property type="entry name" value="PaiB"/>
    <property type="match status" value="1"/>
</dbReference>
<dbReference type="PANTHER" id="PTHR35802:SF1">
    <property type="entry name" value="PROTEASE SYNTHASE AND SPORULATION PROTEIN PAI 2"/>
    <property type="match status" value="1"/>
</dbReference>
<dbReference type="Gene3D" id="2.30.110.10">
    <property type="entry name" value="Electron Transport, Fmn-binding Protein, Chain A"/>
    <property type="match status" value="1"/>
</dbReference>
<evidence type="ECO:0000313" key="1">
    <source>
        <dbReference type="EMBL" id="QLJ16412.1"/>
    </source>
</evidence>
<dbReference type="Proteomes" id="UP000510934">
    <property type="component" value="Chromosome"/>
</dbReference>
<dbReference type="PANTHER" id="PTHR35802">
    <property type="entry name" value="PROTEASE SYNTHASE AND SPORULATION PROTEIN PAI 2"/>
    <property type="match status" value="1"/>
</dbReference>
<dbReference type="InterPro" id="IPR012349">
    <property type="entry name" value="Split_barrel_FMN-bd"/>
</dbReference>
<protein>
    <submittedName>
        <fullName evidence="1">FMN-binding negative transcriptional regulator</fullName>
    </submittedName>
</protein>
<gene>
    <name evidence="1" type="ORF">H0H12_11025</name>
</gene>
<dbReference type="EMBL" id="CP059052">
    <property type="protein sequence ID" value="QLJ16412.1"/>
    <property type="molecule type" value="Genomic_DNA"/>
</dbReference>
<accession>A0A7D5W0M2</accession>
<organism evidence="1 2">
    <name type="scientific">Pseudomonas putida</name>
    <name type="common">Arthrobacter siderocapsulatus</name>
    <dbReference type="NCBI Taxonomy" id="303"/>
    <lineage>
        <taxon>Bacteria</taxon>
        <taxon>Pseudomonadati</taxon>
        <taxon>Pseudomonadota</taxon>
        <taxon>Gammaproteobacteria</taxon>
        <taxon>Pseudomonadales</taxon>
        <taxon>Pseudomonadaceae</taxon>
        <taxon>Pseudomonas</taxon>
    </lineage>
</organism>
<dbReference type="SUPFAM" id="SSF50475">
    <property type="entry name" value="FMN-binding split barrel"/>
    <property type="match status" value="1"/>
</dbReference>
<reference evidence="1 2" key="1">
    <citation type="journal article" date="2009" name="Mikrobiologiia">
        <title>[Phenanthren biodegradation and interaction of Pseudomonas putida BS3701 and Burkholderia sp.BS3702 in plant rhizosphere].</title>
        <authorList>
            <person name="Ovchinnikova A.A."/>
            <person name="Vetrova A.A."/>
            <person name="Filonov A.E."/>
            <person name="Boronin A.M."/>
        </authorList>
    </citation>
    <scope>NUCLEOTIDE SEQUENCE [LARGE SCALE GENOMIC DNA]</scope>
    <source>
        <strain evidence="1 2">BS3701</strain>
    </source>
</reference>
<name>A0A7D5W0M2_PSEPU</name>
<evidence type="ECO:0000313" key="2">
    <source>
        <dbReference type="Proteomes" id="UP000510934"/>
    </source>
</evidence>
<sequence>MYLPKHFSEHQKEVLHTLIMENPFGTLVTNGPAGLDANHLPFELEPTIGALGVLSAHASKNNPLLNEVKNLDEVLVVFQAGNAYISPTWLPSKKDTERQVPTWNYKVAHAKGRIKLIHDEAHVRKLVAKLTKRHEASMERPWKISDAPKEYIRELLKRIFLIEIEITNLIGKFKLNQDDGPKDMVSAGTALIEQGEQTIGEAMLEAAKKL</sequence>
<dbReference type="RefSeq" id="WP_180689738.1">
    <property type="nucleotide sequence ID" value="NZ_CP059052.1"/>
</dbReference>
<dbReference type="InterPro" id="IPR007396">
    <property type="entry name" value="TR_PAI2-type"/>
</dbReference>
<proteinExistence type="predicted"/>
<dbReference type="Pfam" id="PF04299">
    <property type="entry name" value="FMN_bind_2"/>
    <property type="match status" value="1"/>
</dbReference>